<proteinExistence type="predicted"/>
<dbReference type="AlphaFoldDB" id="A0A0F9DYW6"/>
<dbReference type="SUPFAM" id="SSF101874">
    <property type="entry name" value="YceI-like"/>
    <property type="match status" value="1"/>
</dbReference>
<name>A0A0F9DYW6_9ZZZZ</name>
<comment type="caution">
    <text evidence="2">The sequence shown here is derived from an EMBL/GenBank/DDBJ whole genome shotgun (WGS) entry which is preliminary data.</text>
</comment>
<reference evidence="2" key="1">
    <citation type="journal article" date="2015" name="Nature">
        <title>Complex archaea that bridge the gap between prokaryotes and eukaryotes.</title>
        <authorList>
            <person name="Spang A."/>
            <person name="Saw J.H."/>
            <person name="Jorgensen S.L."/>
            <person name="Zaremba-Niedzwiedzka K."/>
            <person name="Martijn J."/>
            <person name="Lind A.E."/>
            <person name="van Eijk R."/>
            <person name="Schleper C."/>
            <person name="Guy L."/>
            <person name="Ettema T.J."/>
        </authorList>
    </citation>
    <scope>NUCLEOTIDE SEQUENCE</scope>
</reference>
<feature type="domain" description="Lipid/polyisoprenoid-binding YceI-like" evidence="1">
    <location>
        <begin position="80"/>
        <end position="212"/>
    </location>
</feature>
<dbReference type="Gene3D" id="2.40.128.110">
    <property type="entry name" value="Lipid/polyisoprenoid-binding, YceI-like"/>
    <property type="match status" value="1"/>
</dbReference>
<dbReference type="InterPro" id="IPR036761">
    <property type="entry name" value="TTHA0802/YceI-like_sf"/>
</dbReference>
<protein>
    <recommendedName>
        <fullName evidence="1">Lipid/polyisoprenoid-binding YceI-like domain-containing protein</fullName>
    </recommendedName>
</protein>
<organism evidence="2">
    <name type="scientific">marine sediment metagenome</name>
    <dbReference type="NCBI Taxonomy" id="412755"/>
    <lineage>
        <taxon>unclassified sequences</taxon>
        <taxon>metagenomes</taxon>
        <taxon>ecological metagenomes</taxon>
    </lineage>
</organism>
<feature type="non-terminal residue" evidence="2">
    <location>
        <position position="1"/>
    </location>
</feature>
<dbReference type="Pfam" id="PF04264">
    <property type="entry name" value="YceI"/>
    <property type="match status" value="1"/>
</dbReference>
<accession>A0A0F9DYW6</accession>
<evidence type="ECO:0000259" key="1">
    <source>
        <dbReference type="Pfam" id="PF04264"/>
    </source>
</evidence>
<dbReference type="EMBL" id="LAZR01039431">
    <property type="protein sequence ID" value="KKL17023.1"/>
    <property type="molecule type" value="Genomic_DNA"/>
</dbReference>
<gene>
    <name evidence="2" type="ORF">LCGC14_2489720</name>
</gene>
<dbReference type="InterPro" id="IPR007372">
    <property type="entry name" value="Lipid/polyisoprenoid-bd_YceI"/>
</dbReference>
<sequence length="217" mass="24869">FWFTEIPLSLKNILNNSTPVKVMQKKHIFEIMQRLALIFIFIFPLIIHTSHAQQEELFYTSSGKISFTSDAPLEVIKAGSDELSGILNLTDRSFSFSIPMSSFQGFNSSLQRTHFNENYLETEKYPKSTFNGKIIEEVDFKSPGTLKIRAKGKLHIHGFEQDRIIRCTIKIGPGVINVDAEFNVPLEDHDIAIPSIVQQKIAEFIDVRIQFTMREMN</sequence>
<evidence type="ECO:0000313" key="2">
    <source>
        <dbReference type="EMBL" id="KKL17023.1"/>
    </source>
</evidence>